<feature type="transmembrane region" description="Helical" evidence="1">
    <location>
        <begin position="23"/>
        <end position="40"/>
    </location>
</feature>
<name>A0A1D2VEL4_9ASCO</name>
<keyword evidence="1" id="KW-0472">Membrane</keyword>
<dbReference type="AlphaFoldDB" id="A0A1D2VEL4"/>
<evidence type="ECO:0000313" key="3">
    <source>
        <dbReference type="Proteomes" id="UP000095038"/>
    </source>
</evidence>
<protein>
    <submittedName>
        <fullName evidence="2">Uncharacterized protein</fullName>
    </submittedName>
</protein>
<evidence type="ECO:0000256" key="1">
    <source>
        <dbReference type="SAM" id="Phobius"/>
    </source>
</evidence>
<feature type="non-terminal residue" evidence="2">
    <location>
        <position position="56"/>
    </location>
</feature>
<dbReference type="InParanoid" id="A0A1D2VEL4"/>
<keyword evidence="1" id="KW-1133">Transmembrane helix</keyword>
<dbReference type="RefSeq" id="XP_020046383.1">
    <property type="nucleotide sequence ID" value="XM_020193535.1"/>
</dbReference>
<reference evidence="3" key="1">
    <citation type="submission" date="2016-05" db="EMBL/GenBank/DDBJ databases">
        <title>Comparative genomics of biotechnologically important yeasts.</title>
        <authorList>
            <consortium name="DOE Joint Genome Institute"/>
            <person name="Riley R."/>
            <person name="Haridas S."/>
            <person name="Wolfe K.H."/>
            <person name="Lopes M.R."/>
            <person name="Hittinger C.T."/>
            <person name="Goker M."/>
            <person name="Salamov A."/>
            <person name="Wisecaver J."/>
            <person name="Long T.M."/>
            <person name="Aerts A.L."/>
            <person name="Barry K."/>
            <person name="Choi C."/>
            <person name="Clum A."/>
            <person name="Coughlan A.Y."/>
            <person name="Deshpande S."/>
            <person name="Douglass A.P."/>
            <person name="Hanson S.J."/>
            <person name="Klenk H.-P."/>
            <person name="Labutti K."/>
            <person name="Lapidus A."/>
            <person name="Lindquist E."/>
            <person name="Lipzen A."/>
            <person name="Meier-Kolthoff J.P."/>
            <person name="Ohm R.A."/>
            <person name="Otillar R.P."/>
            <person name="Pangilinan J."/>
            <person name="Peng Y."/>
            <person name="Rokas A."/>
            <person name="Rosa C.A."/>
            <person name="Scheuner C."/>
            <person name="Sibirny A.A."/>
            <person name="Slot J.C."/>
            <person name="Stielow J.B."/>
            <person name="Sun H."/>
            <person name="Kurtzman C.P."/>
            <person name="Blackwell M."/>
            <person name="Grigoriev I.V."/>
            <person name="Jeffries T.W."/>
        </authorList>
    </citation>
    <scope>NUCLEOTIDE SEQUENCE [LARGE SCALE GENOMIC DNA]</scope>
    <source>
        <strain evidence="3">DSM 1968</strain>
    </source>
</reference>
<dbReference type="Proteomes" id="UP000095038">
    <property type="component" value="Unassembled WGS sequence"/>
</dbReference>
<accession>A0A1D2VEL4</accession>
<keyword evidence="1" id="KW-0812">Transmembrane</keyword>
<dbReference type="GeneID" id="30967171"/>
<organism evidence="2 3">
    <name type="scientific">Ascoidea rubescens DSM 1968</name>
    <dbReference type="NCBI Taxonomy" id="1344418"/>
    <lineage>
        <taxon>Eukaryota</taxon>
        <taxon>Fungi</taxon>
        <taxon>Dikarya</taxon>
        <taxon>Ascomycota</taxon>
        <taxon>Saccharomycotina</taxon>
        <taxon>Saccharomycetes</taxon>
        <taxon>Ascoideaceae</taxon>
        <taxon>Ascoidea</taxon>
    </lineage>
</organism>
<sequence>MWNISTAIDGSALHDTLPSVDQFFQIILWIIFTASTMNVLDYAGYAPFANNSGNQL</sequence>
<evidence type="ECO:0000313" key="2">
    <source>
        <dbReference type="EMBL" id="ODV60076.1"/>
    </source>
</evidence>
<dbReference type="EMBL" id="KV454483">
    <property type="protein sequence ID" value="ODV60076.1"/>
    <property type="molecule type" value="Genomic_DNA"/>
</dbReference>
<proteinExistence type="predicted"/>
<gene>
    <name evidence="2" type="ORF">ASCRUDRAFT_76590</name>
</gene>
<keyword evidence="3" id="KW-1185">Reference proteome</keyword>